<organism evidence="2 3">
    <name type="scientific">Ficus carica</name>
    <name type="common">Common fig</name>
    <dbReference type="NCBI Taxonomy" id="3494"/>
    <lineage>
        <taxon>Eukaryota</taxon>
        <taxon>Viridiplantae</taxon>
        <taxon>Streptophyta</taxon>
        <taxon>Embryophyta</taxon>
        <taxon>Tracheophyta</taxon>
        <taxon>Spermatophyta</taxon>
        <taxon>Magnoliopsida</taxon>
        <taxon>eudicotyledons</taxon>
        <taxon>Gunneridae</taxon>
        <taxon>Pentapetalae</taxon>
        <taxon>rosids</taxon>
        <taxon>fabids</taxon>
        <taxon>Rosales</taxon>
        <taxon>Moraceae</taxon>
        <taxon>Ficeae</taxon>
        <taxon>Ficus</taxon>
    </lineage>
</organism>
<keyword evidence="1" id="KW-0472">Membrane</keyword>
<dbReference type="Proteomes" id="UP001187192">
    <property type="component" value="Unassembled WGS sequence"/>
</dbReference>
<keyword evidence="1" id="KW-1133">Transmembrane helix</keyword>
<evidence type="ECO:0000256" key="1">
    <source>
        <dbReference type="SAM" id="Phobius"/>
    </source>
</evidence>
<dbReference type="EMBL" id="BTGU01000597">
    <property type="protein sequence ID" value="GMN68343.1"/>
    <property type="molecule type" value="Genomic_DNA"/>
</dbReference>
<reference evidence="2" key="1">
    <citation type="submission" date="2023-07" db="EMBL/GenBank/DDBJ databases">
        <title>draft genome sequence of fig (Ficus carica).</title>
        <authorList>
            <person name="Takahashi T."/>
            <person name="Nishimura K."/>
        </authorList>
    </citation>
    <scope>NUCLEOTIDE SEQUENCE</scope>
</reference>
<name>A0AA88J8W2_FICCA</name>
<feature type="transmembrane region" description="Helical" evidence="1">
    <location>
        <begin position="59"/>
        <end position="78"/>
    </location>
</feature>
<keyword evidence="1" id="KW-0812">Transmembrane</keyword>
<keyword evidence="3" id="KW-1185">Reference proteome</keyword>
<gene>
    <name evidence="2" type="ORF">TIFTF001_037398</name>
</gene>
<sequence length="99" mass="12133">MEKQQALFETREARFRGVYRVFASTIMVGICLIWLYRLMNIPRSRRDHDYDDYHQTAGRWAWIGMFMAEIGFGLYWIITQSVRWNLTRFHPFKDRLSHR</sequence>
<protein>
    <submittedName>
        <fullName evidence="2">Uncharacterized protein</fullName>
    </submittedName>
</protein>
<accession>A0AA88J8W2</accession>
<feature type="transmembrane region" description="Helical" evidence="1">
    <location>
        <begin position="21"/>
        <end position="39"/>
    </location>
</feature>
<dbReference type="PANTHER" id="PTHR13301">
    <property type="entry name" value="X-BOX TRANSCRIPTION FACTOR-RELATED"/>
    <property type="match status" value="1"/>
</dbReference>
<comment type="caution">
    <text evidence="2">The sequence shown here is derived from an EMBL/GenBank/DDBJ whole genome shotgun (WGS) entry which is preliminary data.</text>
</comment>
<dbReference type="AlphaFoldDB" id="A0AA88J8W2"/>
<evidence type="ECO:0000313" key="3">
    <source>
        <dbReference type="Proteomes" id="UP001187192"/>
    </source>
</evidence>
<proteinExistence type="predicted"/>
<evidence type="ECO:0000313" key="2">
    <source>
        <dbReference type="EMBL" id="GMN68343.1"/>
    </source>
</evidence>